<dbReference type="AlphaFoldDB" id="A0AAD5S2J0"/>
<gene>
    <name evidence="2" type="ORF">MKZ38_008265</name>
</gene>
<evidence type="ECO:0000313" key="3">
    <source>
        <dbReference type="Proteomes" id="UP001201980"/>
    </source>
</evidence>
<comment type="caution">
    <text evidence="2">The sequence shown here is derived from an EMBL/GenBank/DDBJ whole genome shotgun (WGS) entry which is preliminary data.</text>
</comment>
<protein>
    <submittedName>
        <fullName evidence="2">Uncharacterized protein</fullName>
    </submittedName>
</protein>
<accession>A0AAD5S2J0</accession>
<keyword evidence="3" id="KW-1185">Reference proteome</keyword>
<name>A0AAD5S2J0_9PEZI</name>
<feature type="compositionally biased region" description="Low complexity" evidence="1">
    <location>
        <begin position="45"/>
        <end position="74"/>
    </location>
</feature>
<reference evidence="2" key="1">
    <citation type="submission" date="2022-07" db="EMBL/GenBank/DDBJ databases">
        <title>Draft genome sequence of Zalerion maritima ATCC 34329, a (micro)plastics degrading marine fungus.</title>
        <authorList>
            <person name="Paco A."/>
            <person name="Goncalves M.F.M."/>
            <person name="Rocha-Santos T.A.P."/>
            <person name="Alves A."/>
        </authorList>
    </citation>
    <scope>NUCLEOTIDE SEQUENCE</scope>
    <source>
        <strain evidence="2">ATCC 34329</strain>
    </source>
</reference>
<evidence type="ECO:0000256" key="1">
    <source>
        <dbReference type="SAM" id="MobiDB-lite"/>
    </source>
</evidence>
<sequence length="190" mass="21278">MLPTITLPPMGAKRHSFISTTSSSDQSSSDEIAITPCHTPYRAGTPAPSTPSTTPQTSRPQTPSLQHYQQSKQQQPHHEWNVSSQAEEYSPFKELMYAPQPGRKSGPPDAETLWNRMLLVQMCCGVYNSARLNAAIDSADFERFMPPRSTLDIMNDCVVITPQDVQRLKVGLEIKENKLKKCMPPAWKLH</sequence>
<evidence type="ECO:0000313" key="2">
    <source>
        <dbReference type="EMBL" id="KAJ2904349.1"/>
    </source>
</evidence>
<feature type="region of interest" description="Disordered" evidence="1">
    <location>
        <begin position="1"/>
        <end position="85"/>
    </location>
</feature>
<feature type="compositionally biased region" description="Low complexity" evidence="1">
    <location>
        <begin position="19"/>
        <end position="30"/>
    </location>
</feature>
<dbReference type="EMBL" id="JAKWBI020000056">
    <property type="protein sequence ID" value="KAJ2904349.1"/>
    <property type="molecule type" value="Genomic_DNA"/>
</dbReference>
<dbReference type="Proteomes" id="UP001201980">
    <property type="component" value="Unassembled WGS sequence"/>
</dbReference>
<proteinExistence type="predicted"/>
<organism evidence="2 3">
    <name type="scientific">Zalerion maritima</name>
    <dbReference type="NCBI Taxonomy" id="339359"/>
    <lineage>
        <taxon>Eukaryota</taxon>
        <taxon>Fungi</taxon>
        <taxon>Dikarya</taxon>
        <taxon>Ascomycota</taxon>
        <taxon>Pezizomycotina</taxon>
        <taxon>Sordariomycetes</taxon>
        <taxon>Lulworthiomycetidae</taxon>
        <taxon>Lulworthiales</taxon>
        <taxon>Lulworthiaceae</taxon>
        <taxon>Zalerion</taxon>
    </lineage>
</organism>